<evidence type="ECO:0000256" key="1">
    <source>
        <dbReference type="SAM" id="SignalP"/>
    </source>
</evidence>
<keyword evidence="1" id="KW-0732">Signal</keyword>
<dbReference type="Proteomes" id="UP001331761">
    <property type="component" value="Unassembled WGS sequence"/>
</dbReference>
<name>A0AAN8GDG7_TRICO</name>
<dbReference type="AlphaFoldDB" id="A0AAN8GDG7"/>
<accession>A0AAN8GDG7</accession>
<dbReference type="EMBL" id="WIXE01004028">
    <property type="protein sequence ID" value="KAK5983408.1"/>
    <property type="molecule type" value="Genomic_DNA"/>
</dbReference>
<proteinExistence type="predicted"/>
<sequence>MHPYIVSLVFSVFLFDVGQSQNYTCGRLPQEFEKPLLRSINVWRAKFGFKGVKYYCGLVQEAEEGGTTSSLVRFYGNSKFDQSWEETMTQAVKNVNVRSTMLYPQATRVDCNVTVEPIEKEQTYNLDLACAMDL</sequence>
<comment type="caution">
    <text evidence="2">The sequence shown here is derived from an EMBL/GenBank/DDBJ whole genome shotgun (WGS) entry which is preliminary data.</text>
</comment>
<evidence type="ECO:0000313" key="2">
    <source>
        <dbReference type="EMBL" id="KAK5983408.1"/>
    </source>
</evidence>
<evidence type="ECO:0008006" key="4">
    <source>
        <dbReference type="Google" id="ProtNLM"/>
    </source>
</evidence>
<feature type="chain" id="PRO_5042844602" description="Secreted protein" evidence="1">
    <location>
        <begin position="21"/>
        <end position="134"/>
    </location>
</feature>
<protein>
    <recommendedName>
        <fullName evidence="4">Secreted protein</fullName>
    </recommendedName>
</protein>
<organism evidence="2 3">
    <name type="scientific">Trichostrongylus colubriformis</name>
    <name type="common">Black scour worm</name>
    <dbReference type="NCBI Taxonomy" id="6319"/>
    <lineage>
        <taxon>Eukaryota</taxon>
        <taxon>Metazoa</taxon>
        <taxon>Ecdysozoa</taxon>
        <taxon>Nematoda</taxon>
        <taxon>Chromadorea</taxon>
        <taxon>Rhabditida</taxon>
        <taxon>Rhabditina</taxon>
        <taxon>Rhabditomorpha</taxon>
        <taxon>Strongyloidea</taxon>
        <taxon>Trichostrongylidae</taxon>
        <taxon>Trichostrongylus</taxon>
    </lineage>
</organism>
<reference evidence="2 3" key="1">
    <citation type="submission" date="2019-10" db="EMBL/GenBank/DDBJ databases">
        <title>Assembly and Annotation for the nematode Trichostrongylus colubriformis.</title>
        <authorList>
            <person name="Martin J."/>
        </authorList>
    </citation>
    <scope>NUCLEOTIDE SEQUENCE [LARGE SCALE GENOMIC DNA]</scope>
    <source>
        <strain evidence="2">G859</strain>
        <tissue evidence="2">Whole worm</tissue>
    </source>
</reference>
<feature type="signal peptide" evidence="1">
    <location>
        <begin position="1"/>
        <end position="20"/>
    </location>
</feature>
<keyword evidence="3" id="KW-1185">Reference proteome</keyword>
<evidence type="ECO:0000313" key="3">
    <source>
        <dbReference type="Proteomes" id="UP001331761"/>
    </source>
</evidence>
<gene>
    <name evidence="2" type="ORF">GCK32_010660</name>
</gene>